<protein>
    <submittedName>
        <fullName evidence="1">Uncharacterized protein</fullName>
    </submittedName>
</protein>
<evidence type="ECO:0000313" key="1">
    <source>
        <dbReference type="EMBL" id="KAF4471228.1"/>
    </source>
</evidence>
<keyword evidence="2" id="KW-1185">Reference proteome</keyword>
<accession>A0A8H4PHB5</accession>
<dbReference type="Proteomes" id="UP000554235">
    <property type="component" value="Unassembled WGS sequence"/>
</dbReference>
<dbReference type="EMBL" id="JAADYS010000237">
    <property type="protein sequence ID" value="KAF4471228.1"/>
    <property type="molecule type" value="Genomic_DNA"/>
</dbReference>
<name>A0A8H4PHB5_9HYPO</name>
<evidence type="ECO:0000313" key="2">
    <source>
        <dbReference type="Proteomes" id="UP000554235"/>
    </source>
</evidence>
<organism evidence="1 2">
    <name type="scientific">Fusarium albosuccineum</name>
    <dbReference type="NCBI Taxonomy" id="1237068"/>
    <lineage>
        <taxon>Eukaryota</taxon>
        <taxon>Fungi</taxon>
        <taxon>Dikarya</taxon>
        <taxon>Ascomycota</taxon>
        <taxon>Pezizomycotina</taxon>
        <taxon>Sordariomycetes</taxon>
        <taxon>Hypocreomycetidae</taxon>
        <taxon>Hypocreales</taxon>
        <taxon>Nectriaceae</taxon>
        <taxon>Fusarium</taxon>
        <taxon>Fusarium decemcellulare species complex</taxon>
    </lineage>
</organism>
<comment type="caution">
    <text evidence="1">The sequence shown here is derived from an EMBL/GenBank/DDBJ whole genome shotgun (WGS) entry which is preliminary data.</text>
</comment>
<sequence length="250" mass="27312">MTFQGYPSLAQPLVGAGVGEKSGREKTEFGRTDQRLFHSARYETVLTLCSFCYVLLGSDASSEHMPQSLGVCSTVLRALDGYVLRVPGPQFRHAKQRLARRADRPPPYWYCNLPSPHSRPRLPSTLATRNPLRHRHNIALGELCIVFAVAGSTFGPSPPLPGGRASPQSILEPAPKPVLWPQADDFSYPLSTSSRSKISLQRAHPFETTPIFESLLHTTCSSTGGRVTTNLSEARAAHVPLPEPAILSHP</sequence>
<proteinExistence type="predicted"/>
<reference evidence="1 2" key="1">
    <citation type="submission" date="2020-01" db="EMBL/GenBank/DDBJ databases">
        <title>Identification and distribution of gene clusters putatively required for synthesis of sphingolipid metabolism inhibitors in phylogenetically diverse species of the filamentous fungus Fusarium.</title>
        <authorList>
            <person name="Kim H.-S."/>
            <person name="Busman M."/>
            <person name="Brown D.W."/>
            <person name="Divon H."/>
            <person name="Uhlig S."/>
            <person name="Proctor R.H."/>
        </authorList>
    </citation>
    <scope>NUCLEOTIDE SEQUENCE [LARGE SCALE GENOMIC DNA]</scope>
    <source>
        <strain evidence="1 2">NRRL 20459</strain>
    </source>
</reference>
<dbReference type="AlphaFoldDB" id="A0A8H4PHB5"/>
<gene>
    <name evidence="1" type="ORF">FALBO_1873</name>
</gene>